<dbReference type="Pfam" id="PF00905">
    <property type="entry name" value="Transpeptidase"/>
    <property type="match status" value="1"/>
</dbReference>
<sequence length="780" mass="88989">MAKTVKKKAPQGFLKYIKWFWILFVSGIALFALLFLSASWGLFGELPPYEYLENPQTNLASQIVSSDGELLGKFYLDDNRTDVTYDELPENLVNTLIASEDIRFREHSGIDARGTLRAAFYLGKRGGASTITQQLARQLFVGVRSRNKLETIQQKLKEWVLATRLERSYTKEEIIAMYLNIYDFGNNADGIRSASRIYFGKEPKDLKVEESAMLVGMLQNSSLFNPLRREEITLKKRNIVLGQLARYDYITEQERDSLQALKMDINFNPESHREGLATYFRMYLQRFMKGWIDKNPKPAREGERDRYNLYLDGLKIYTTIDSRMQLNAEEAVTEHMERLQAEFFVQNTKERNPTTPFLDLTPEETNGIMERAMKTSERWRKMKDAGKSEKEIRESFTKKTEMTVFDWKSDTREKDTILTPLDSIRYYKTFLRASMMSMEPQSGHVKAWVGGVDYKHFQYDNVIQGARQAGSTFKPFVYAAAIDQLRLSPCETLPDTQYCIEAGKHGNLEPWCPRNSDFKYSGKDMTLKYALANSVNTVTAQLIDKVGPKSVVSIVKNLGFTNEILPVPAIALGTELVNVYEMVGAYGAFANQGVYVKPVMVTRIEDKNGAVLYEYVPETKDVLSKEVSYAMVDLMKGVTQGGSGTRLRHNYNRNNTVYKEVMTGYPYELSNPIAGKTGTTQNNSDGWFMGMVPNLVTGVWVGGEERSVHFKNIAYGQGATMALPIWGLYMKKNYANEELGISTDDFEKPENMSIETDCAKFNEGQQKDVDLEEDLEDLDF</sequence>
<keyword evidence="6" id="KW-0121">Carboxypeptidase</keyword>
<evidence type="ECO:0000256" key="6">
    <source>
        <dbReference type="ARBA" id="ARBA00022645"/>
    </source>
</evidence>
<keyword evidence="15" id="KW-0961">Cell wall biogenesis/degradation</keyword>
<name>A0ABW3AYQ6_9FLAO</name>
<evidence type="ECO:0000313" key="21">
    <source>
        <dbReference type="EMBL" id="MFD0795924.1"/>
    </source>
</evidence>
<dbReference type="RefSeq" id="WP_379931589.1">
    <property type="nucleotide sequence ID" value="NZ_JBHTHY010000003.1"/>
</dbReference>
<organism evidence="21 22">
    <name type="scientific">Maribacter chungangensis</name>
    <dbReference type="NCBI Taxonomy" id="1069117"/>
    <lineage>
        <taxon>Bacteria</taxon>
        <taxon>Pseudomonadati</taxon>
        <taxon>Bacteroidota</taxon>
        <taxon>Flavobacteriia</taxon>
        <taxon>Flavobacteriales</taxon>
        <taxon>Flavobacteriaceae</taxon>
        <taxon>Maribacter</taxon>
    </lineage>
</organism>
<comment type="catalytic activity">
    <reaction evidence="16">
        <text>Preferential cleavage: (Ac)2-L-Lys-D-Ala-|-D-Ala. Also transpeptidation of peptidyl-alanyl moieties that are N-acyl substituents of D-alanine.</text>
        <dbReference type="EC" id="3.4.16.4"/>
    </reaction>
</comment>
<evidence type="ECO:0000256" key="9">
    <source>
        <dbReference type="ARBA" id="ARBA00022679"/>
    </source>
</evidence>
<keyword evidence="10" id="KW-0378">Hydrolase</keyword>
<evidence type="ECO:0000256" key="13">
    <source>
        <dbReference type="ARBA" id="ARBA00023136"/>
    </source>
</evidence>
<dbReference type="InterPro" id="IPR036950">
    <property type="entry name" value="PBP_transglycosylase"/>
</dbReference>
<dbReference type="EMBL" id="JBHTHY010000003">
    <property type="protein sequence ID" value="MFD0795924.1"/>
    <property type="molecule type" value="Genomic_DNA"/>
</dbReference>
<keyword evidence="22" id="KW-1185">Reference proteome</keyword>
<comment type="catalytic activity">
    <reaction evidence="17">
        <text>[GlcNAc-(1-&gt;4)-Mur2Ac(oyl-L-Ala-gamma-D-Glu-L-Lys-D-Ala-D-Ala)](n)-di-trans,octa-cis-undecaprenyl diphosphate + beta-D-GlcNAc-(1-&gt;4)-Mur2Ac(oyl-L-Ala-gamma-D-Glu-L-Lys-D-Ala-D-Ala)-di-trans,octa-cis-undecaprenyl diphosphate = [GlcNAc-(1-&gt;4)-Mur2Ac(oyl-L-Ala-gamma-D-Glu-L-Lys-D-Ala-D-Ala)](n+1)-di-trans,octa-cis-undecaprenyl diphosphate + di-trans,octa-cis-undecaprenyl diphosphate + H(+)</text>
        <dbReference type="Rhea" id="RHEA:23708"/>
        <dbReference type="Rhea" id="RHEA-COMP:9602"/>
        <dbReference type="Rhea" id="RHEA-COMP:9603"/>
        <dbReference type="ChEBI" id="CHEBI:15378"/>
        <dbReference type="ChEBI" id="CHEBI:58405"/>
        <dbReference type="ChEBI" id="CHEBI:60033"/>
        <dbReference type="ChEBI" id="CHEBI:78435"/>
        <dbReference type="EC" id="2.4.99.28"/>
    </reaction>
</comment>
<feature type="transmembrane region" description="Helical" evidence="18">
    <location>
        <begin position="20"/>
        <end position="43"/>
    </location>
</feature>
<gene>
    <name evidence="21" type="ORF">ACFQZJ_00515</name>
</gene>
<evidence type="ECO:0000256" key="11">
    <source>
        <dbReference type="ARBA" id="ARBA00022960"/>
    </source>
</evidence>
<keyword evidence="8" id="KW-0328">Glycosyltransferase</keyword>
<evidence type="ECO:0000256" key="2">
    <source>
        <dbReference type="ARBA" id="ARBA00004752"/>
    </source>
</evidence>
<keyword evidence="7" id="KW-0645">Protease</keyword>
<evidence type="ECO:0000256" key="12">
    <source>
        <dbReference type="ARBA" id="ARBA00022984"/>
    </source>
</evidence>
<evidence type="ECO:0000256" key="18">
    <source>
        <dbReference type="SAM" id="Phobius"/>
    </source>
</evidence>
<comment type="similarity">
    <text evidence="4">In the N-terminal section; belongs to the glycosyltransferase 51 family.</text>
</comment>
<keyword evidence="5" id="KW-1003">Cell membrane</keyword>
<dbReference type="InterPro" id="IPR050396">
    <property type="entry name" value="Glycosyltr_51/Transpeptidase"/>
</dbReference>
<comment type="similarity">
    <text evidence="3">In the C-terminal section; belongs to the transpeptidase family.</text>
</comment>
<dbReference type="InterPro" id="IPR012338">
    <property type="entry name" value="Beta-lactam/transpept-like"/>
</dbReference>
<feature type="domain" description="Penicillin-binding protein transpeptidase" evidence="19">
    <location>
        <begin position="435"/>
        <end position="694"/>
    </location>
</feature>
<dbReference type="SUPFAM" id="SSF56601">
    <property type="entry name" value="beta-lactamase/transpeptidase-like"/>
    <property type="match status" value="1"/>
</dbReference>
<comment type="caution">
    <text evidence="21">The sequence shown here is derived from an EMBL/GenBank/DDBJ whole genome shotgun (WGS) entry which is preliminary data.</text>
</comment>
<evidence type="ECO:0000259" key="19">
    <source>
        <dbReference type="Pfam" id="PF00905"/>
    </source>
</evidence>
<comment type="subcellular location">
    <subcellularLocation>
        <location evidence="1">Cell membrane</location>
    </subcellularLocation>
</comment>
<keyword evidence="14" id="KW-0511">Multifunctional enzyme</keyword>
<keyword evidence="18" id="KW-1133">Transmembrane helix</keyword>
<dbReference type="Pfam" id="PF00912">
    <property type="entry name" value="Transgly"/>
    <property type="match status" value="1"/>
</dbReference>
<evidence type="ECO:0000259" key="20">
    <source>
        <dbReference type="Pfam" id="PF00912"/>
    </source>
</evidence>
<keyword evidence="13 18" id="KW-0472">Membrane</keyword>
<comment type="pathway">
    <text evidence="2">Cell wall biogenesis; peptidoglycan biosynthesis.</text>
</comment>
<dbReference type="PANTHER" id="PTHR32282">
    <property type="entry name" value="BINDING PROTEIN TRANSPEPTIDASE, PUTATIVE-RELATED"/>
    <property type="match status" value="1"/>
</dbReference>
<evidence type="ECO:0000256" key="1">
    <source>
        <dbReference type="ARBA" id="ARBA00004236"/>
    </source>
</evidence>
<dbReference type="Gene3D" id="1.10.3810.10">
    <property type="entry name" value="Biosynthetic peptidoglycan transglycosylase-like"/>
    <property type="match status" value="1"/>
</dbReference>
<keyword evidence="12" id="KW-0573">Peptidoglycan synthesis</keyword>
<dbReference type="SUPFAM" id="SSF53955">
    <property type="entry name" value="Lysozyme-like"/>
    <property type="match status" value="1"/>
</dbReference>
<dbReference type="InterPro" id="IPR023346">
    <property type="entry name" value="Lysozyme-like_dom_sf"/>
</dbReference>
<evidence type="ECO:0000256" key="10">
    <source>
        <dbReference type="ARBA" id="ARBA00022801"/>
    </source>
</evidence>
<protein>
    <submittedName>
        <fullName evidence="21">Penicillin-binding protein 1A</fullName>
    </submittedName>
</protein>
<dbReference type="InterPro" id="IPR001460">
    <property type="entry name" value="PCN-bd_Tpept"/>
</dbReference>
<dbReference type="Gene3D" id="3.40.710.10">
    <property type="entry name" value="DD-peptidase/beta-lactamase superfamily"/>
    <property type="match status" value="1"/>
</dbReference>
<evidence type="ECO:0000256" key="15">
    <source>
        <dbReference type="ARBA" id="ARBA00023316"/>
    </source>
</evidence>
<keyword evidence="18" id="KW-0812">Transmembrane</keyword>
<evidence type="ECO:0000256" key="16">
    <source>
        <dbReference type="ARBA" id="ARBA00034000"/>
    </source>
</evidence>
<evidence type="ECO:0000256" key="7">
    <source>
        <dbReference type="ARBA" id="ARBA00022670"/>
    </source>
</evidence>
<evidence type="ECO:0000256" key="8">
    <source>
        <dbReference type="ARBA" id="ARBA00022676"/>
    </source>
</evidence>
<evidence type="ECO:0000256" key="14">
    <source>
        <dbReference type="ARBA" id="ARBA00023268"/>
    </source>
</evidence>
<dbReference type="InterPro" id="IPR001264">
    <property type="entry name" value="Glyco_trans_51"/>
</dbReference>
<dbReference type="PANTHER" id="PTHR32282:SF11">
    <property type="entry name" value="PENICILLIN-BINDING PROTEIN 1B"/>
    <property type="match status" value="1"/>
</dbReference>
<keyword evidence="11" id="KW-0133">Cell shape</keyword>
<accession>A0ABW3AYQ6</accession>
<evidence type="ECO:0000256" key="17">
    <source>
        <dbReference type="ARBA" id="ARBA00049902"/>
    </source>
</evidence>
<evidence type="ECO:0000256" key="5">
    <source>
        <dbReference type="ARBA" id="ARBA00022475"/>
    </source>
</evidence>
<reference evidence="22" key="1">
    <citation type="journal article" date="2019" name="Int. J. Syst. Evol. Microbiol.">
        <title>The Global Catalogue of Microorganisms (GCM) 10K type strain sequencing project: providing services to taxonomists for standard genome sequencing and annotation.</title>
        <authorList>
            <consortium name="The Broad Institute Genomics Platform"/>
            <consortium name="The Broad Institute Genome Sequencing Center for Infectious Disease"/>
            <person name="Wu L."/>
            <person name="Ma J."/>
        </authorList>
    </citation>
    <scope>NUCLEOTIDE SEQUENCE [LARGE SCALE GENOMIC DNA]</scope>
    <source>
        <strain evidence="22">CCUG 61948</strain>
    </source>
</reference>
<keyword evidence="9" id="KW-0808">Transferase</keyword>
<evidence type="ECO:0000256" key="3">
    <source>
        <dbReference type="ARBA" id="ARBA00007090"/>
    </source>
</evidence>
<feature type="domain" description="Glycosyl transferase family 51" evidence="20">
    <location>
        <begin position="68"/>
        <end position="244"/>
    </location>
</feature>
<dbReference type="Proteomes" id="UP001597012">
    <property type="component" value="Unassembled WGS sequence"/>
</dbReference>
<evidence type="ECO:0000313" key="22">
    <source>
        <dbReference type="Proteomes" id="UP001597012"/>
    </source>
</evidence>
<evidence type="ECO:0000256" key="4">
    <source>
        <dbReference type="ARBA" id="ARBA00007739"/>
    </source>
</evidence>
<proteinExistence type="inferred from homology"/>